<feature type="transmembrane region" description="Helical" evidence="10">
    <location>
        <begin position="49"/>
        <end position="68"/>
    </location>
</feature>
<evidence type="ECO:0000313" key="11">
    <source>
        <dbReference type="EMBL" id="PLT47224.1"/>
    </source>
</evidence>
<evidence type="ECO:0000256" key="1">
    <source>
        <dbReference type="ARBA" id="ARBA00004651"/>
    </source>
</evidence>
<dbReference type="RefSeq" id="WP_052333321.1">
    <property type="nucleotide sequence ID" value="NZ_BIMM01000104.1"/>
</dbReference>
<keyword evidence="6" id="KW-0630">Potassium</keyword>
<dbReference type="OrthoDB" id="9810952at2"/>
<dbReference type="InterPro" id="IPR004772">
    <property type="entry name" value="TrkH"/>
</dbReference>
<feature type="transmembrane region" description="Helical" evidence="10">
    <location>
        <begin position="135"/>
        <end position="155"/>
    </location>
</feature>
<keyword evidence="4" id="KW-0633">Potassium transport</keyword>
<evidence type="ECO:0000256" key="9">
    <source>
        <dbReference type="ARBA" id="ARBA00023136"/>
    </source>
</evidence>
<feature type="transmembrane region" description="Helical" evidence="10">
    <location>
        <begin position="290"/>
        <end position="309"/>
    </location>
</feature>
<organism evidence="11 12">
    <name type="scientific">Paenibacillus pasadenensis</name>
    <dbReference type="NCBI Taxonomy" id="217090"/>
    <lineage>
        <taxon>Bacteria</taxon>
        <taxon>Bacillati</taxon>
        <taxon>Bacillota</taxon>
        <taxon>Bacilli</taxon>
        <taxon>Bacillales</taxon>
        <taxon>Paenibacillaceae</taxon>
        <taxon>Paenibacillus</taxon>
    </lineage>
</organism>
<dbReference type="Proteomes" id="UP000234789">
    <property type="component" value="Unassembled WGS sequence"/>
</dbReference>
<dbReference type="InterPro" id="IPR003445">
    <property type="entry name" value="Cat_transpt"/>
</dbReference>
<name>A0A2N5NA85_9BACL</name>
<proteinExistence type="predicted"/>
<keyword evidence="9 10" id="KW-0472">Membrane</keyword>
<feature type="transmembrane region" description="Helical" evidence="10">
    <location>
        <begin position="20"/>
        <end position="37"/>
    </location>
</feature>
<keyword evidence="8" id="KW-0406">Ion transport</keyword>
<evidence type="ECO:0000256" key="5">
    <source>
        <dbReference type="ARBA" id="ARBA00022692"/>
    </source>
</evidence>
<gene>
    <name evidence="11" type="ORF">B8V81_1448</name>
</gene>
<comment type="subcellular location">
    <subcellularLocation>
        <location evidence="1">Cell membrane</location>
        <topology evidence="1">Multi-pass membrane protein</topology>
    </subcellularLocation>
</comment>
<evidence type="ECO:0000256" key="4">
    <source>
        <dbReference type="ARBA" id="ARBA00022538"/>
    </source>
</evidence>
<evidence type="ECO:0000256" key="3">
    <source>
        <dbReference type="ARBA" id="ARBA00022475"/>
    </source>
</evidence>
<dbReference type="NCBIfam" id="TIGR00933">
    <property type="entry name" value="2a38"/>
    <property type="match status" value="1"/>
</dbReference>
<feature type="transmembrane region" description="Helical" evidence="10">
    <location>
        <begin position="354"/>
        <end position="374"/>
    </location>
</feature>
<feature type="transmembrane region" description="Helical" evidence="10">
    <location>
        <begin position="197"/>
        <end position="222"/>
    </location>
</feature>
<comment type="caution">
    <text evidence="11">The sequence shown here is derived from an EMBL/GenBank/DDBJ whole genome shotgun (WGS) entry which is preliminary data.</text>
</comment>
<dbReference type="AlphaFoldDB" id="A0A2N5NA85"/>
<dbReference type="EMBL" id="NFEZ01000003">
    <property type="protein sequence ID" value="PLT47224.1"/>
    <property type="molecule type" value="Genomic_DNA"/>
</dbReference>
<evidence type="ECO:0000256" key="10">
    <source>
        <dbReference type="SAM" id="Phobius"/>
    </source>
</evidence>
<keyword evidence="7 10" id="KW-1133">Transmembrane helix</keyword>
<evidence type="ECO:0000256" key="6">
    <source>
        <dbReference type="ARBA" id="ARBA00022958"/>
    </source>
</evidence>
<keyword evidence="3" id="KW-1003">Cell membrane</keyword>
<dbReference type="Pfam" id="PF02386">
    <property type="entry name" value="TrkH"/>
    <property type="match status" value="1"/>
</dbReference>
<protein>
    <submittedName>
        <fullName evidence="11">Potassium uptake protein, integral membrane component, KtrB</fullName>
    </submittedName>
</protein>
<reference evidence="11 12" key="1">
    <citation type="submission" date="2017-05" db="EMBL/GenBank/DDBJ databases">
        <title>Functional genome analysis of Paenibacillus pasadenensis strain R16: insights on endophytic life style and antifungal activity.</title>
        <authorList>
            <person name="Passera A."/>
            <person name="Marcolungo L."/>
            <person name="Casati P."/>
            <person name="Brasca M."/>
            <person name="Quaglino F."/>
            <person name="Delledonne M."/>
        </authorList>
    </citation>
    <scope>NUCLEOTIDE SEQUENCE [LARGE SCALE GENOMIC DNA]</scope>
    <source>
        <strain evidence="11 12">R16</strain>
    </source>
</reference>
<dbReference type="GO" id="GO:0015379">
    <property type="term" value="F:potassium:chloride symporter activity"/>
    <property type="evidence" value="ECO:0007669"/>
    <property type="project" value="InterPro"/>
</dbReference>
<evidence type="ECO:0000313" key="12">
    <source>
        <dbReference type="Proteomes" id="UP000234789"/>
    </source>
</evidence>
<feature type="transmembrane region" description="Helical" evidence="10">
    <location>
        <begin position="411"/>
        <end position="431"/>
    </location>
</feature>
<evidence type="ECO:0000256" key="8">
    <source>
        <dbReference type="ARBA" id="ARBA00023065"/>
    </source>
</evidence>
<dbReference type="PANTHER" id="PTHR32024">
    <property type="entry name" value="TRK SYSTEM POTASSIUM UPTAKE PROTEIN TRKG-RELATED"/>
    <property type="match status" value="1"/>
</dbReference>
<evidence type="ECO:0000256" key="2">
    <source>
        <dbReference type="ARBA" id="ARBA00022448"/>
    </source>
</evidence>
<evidence type="ECO:0000256" key="7">
    <source>
        <dbReference type="ARBA" id="ARBA00022989"/>
    </source>
</evidence>
<feature type="transmembrane region" description="Helical" evidence="10">
    <location>
        <begin position="80"/>
        <end position="104"/>
    </location>
</feature>
<keyword evidence="2" id="KW-0813">Transport</keyword>
<dbReference type="GO" id="GO:0005886">
    <property type="term" value="C:plasma membrane"/>
    <property type="evidence" value="ECO:0007669"/>
    <property type="project" value="UniProtKB-SubCell"/>
</dbReference>
<keyword evidence="12" id="KW-1185">Reference proteome</keyword>
<accession>A0A2N5NA85</accession>
<keyword evidence="5 10" id="KW-0812">Transmembrane</keyword>
<sequence length="450" mass="48673">MTAWRLQLRQLLIPSPPRILIAGFAFIIALGSLLLMQPFATADGLRTRWIDALFTATSATCVTGLVVVDTGTHYSLAGQLIILVMIQIGGLGFMTMATLFALVLRKRISLKERLLLQEAMNQGSMEGIVRLIRRVLLYSLVIEGCGALLYALRFLSDMPPGQAVYYGIFHAVSMFNNAGFDIMGNYSSMTAYVADPLVNLVTVSLVILGGLGFIVLSDLVDFRRHRRLTLHSKVVLLTSGGLVALGTAVIFLFEYGNAGTMGPLDLGGKLLASLFQSVATRTAGPNSVDIGALTQASLFFMILLMFIGASPGSTGGGIKTTTFMTLAAAMWAMLRGKEDIVLFRYRLAKERILKALTITMLSIAIVLASTMVLCTLEDRDFLRILFETVSAFGTVGLSTGITPGLQDVSKLVISFVMFAGRLGPLTMAYALRPKASKEYYKHPEGKIIIG</sequence>
<feature type="transmembrane region" description="Helical" evidence="10">
    <location>
        <begin position="234"/>
        <end position="253"/>
    </location>
</feature>
<dbReference type="PANTHER" id="PTHR32024:SF1">
    <property type="entry name" value="KTR SYSTEM POTASSIUM UPTAKE PROTEIN B"/>
    <property type="match status" value="1"/>
</dbReference>